<feature type="region of interest" description="Disordered" evidence="1">
    <location>
        <begin position="211"/>
        <end position="238"/>
    </location>
</feature>
<reference evidence="3 4" key="1">
    <citation type="journal article" date="2013" name="Genome Announc.">
        <title>Draft Genome Sequence of 'Candidatus Halobonum tyrrellensis' Strain G22, Isolated from the Hypersaline Waters of Lake Tyrrell, Australia.</title>
        <authorList>
            <person name="Ugalde J.A."/>
            <person name="Narasingarao P."/>
            <person name="Kuo S."/>
            <person name="Podell S."/>
            <person name="Allen E.E."/>
        </authorList>
    </citation>
    <scope>NUCLEOTIDE SEQUENCE [LARGE SCALE GENOMIC DNA]</scope>
    <source>
        <strain evidence="3 4">G22</strain>
    </source>
</reference>
<feature type="compositionally biased region" description="Basic and acidic residues" evidence="1">
    <location>
        <begin position="229"/>
        <end position="238"/>
    </location>
</feature>
<feature type="compositionally biased region" description="Gly residues" evidence="1">
    <location>
        <begin position="69"/>
        <end position="85"/>
    </location>
</feature>
<feature type="compositionally biased region" description="Acidic residues" evidence="1">
    <location>
        <begin position="114"/>
        <end position="123"/>
    </location>
</feature>
<protein>
    <recommendedName>
        <fullName evidence="2">Protein-glutamine gamma-glutamyltransferase-like C-terminal domain-containing protein</fullName>
    </recommendedName>
</protein>
<sequence length="238" mass="23569">MSPREYAPLLAAALAVLALSAGAATFDAVDCLDGSASADDGGRVDRSESSSDTPGAPTDDGEQQSEPGSVGGDGDGSTDGPGGSGSAPLAVALVLGGLAAAAALLRRLAAGDDAAVDPADDDRPEPAGPSDPAPPTPDPDDGVAAAWLTLARQAVGDDWARRTPGEVTAAARDAGLPADAVADLRVLFERVRYGDSSATPERETRAVAAVERLPDPNDADTDPNAAFDSGRDGGEADA</sequence>
<name>V4GS41_9EURY</name>
<dbReference type="RefSeq" id="WP_023394827.1">
    <property type="nucleotide sequence ID" value="NZ_ASGZ01000037.1"/>
</dbReference>
<keyword evidence="4" id="KW-1185">Reference proteome</keyword>
<feature type="compositionally biased region" description="Pro residues" evidence="1">
    <location>
        <begin position="126"/>
        <end position="137"/>
    </location>
</feature>
<evidence type="ECO:0000313" key="3">
    <source>
        <dbReference type="EMBL" id="ESP87886.1"/>
    </source>
</evidence>
<evidence type="ECO:0000313" key="4">
    <source>
        <dbReference type="Proteomes" id="UP000017840"/>
    </source>
</evidence>
<dbReference type="EMBL" id="ASGZ01000037">
    <property type="protein sequence ID" value="ESP87886.1"/>
    <property type="molecule type" value="Genomic_DNA"/>
</dbReference>
<dbReference type="AlphaFoldDB" id="V4GS41"/>
<evidence type="ECO:0000256" key="1">
    <source>
        <dbReference type="SAM" id="MobiDB-lite"/>
    </source>
</evidence>
<feature type="region of interest" description="Disordered" evidence="1">
    <location>
        <begin position="32"/>
        <end position="88"/>
    </location>
</feature>
<feature type="domain" description="Protein-glutamine gamma-glutamyltransferase-like C-terminal" evidence="2">
    <location>
        <begin position="145"/>
        <end position="211"/>
    </location>
</feature>
<feature type="compositionally biased region" description="Basic and acidic residues" evidence="1">
    <location>
        <begin position="40"/>
        <end position="49"/>
    </location>
</feature>
<feature type="region of interest" description="Disordered" evidence="1">
    <location>
        <begin position="113"/>
        <end position="143"/>
    </location>
</feature>
<gene>
    <name evidence="3" type="ORF">K933_11236</name>
</gene>
<organism evidence="3 4">
    <name type="scientific">Candidatus Halobonum tyrrellensis G22</name>
    <dbReference type="NCBI Taxonomy" id="1324957"/>
    <lineage>
        <taxon>Archaea</taxon>
        <taxon>Methanobacteriati</taxon>
        <taxon>Methanobacteriota</taxon>
        <taxon>Stenosarchaea group</taxon>
        <taxon>Halobacteria</taxon>
        <taxon>Halobacteriales</taxon>
        <taxon>Haloferacaceae</taxon>
        <taxon>Candidatus Halobonum</taxon>
    </lineage>
</organism>
<dbReference type="Proteomes" id="UP000017840">
    <property type="component" value="Unassembled WGS sequence"/>
</dbReference>
<comment type="caution">
    <text evidence="3">The sequence shown here is derived from an EMBL/GenBank/DDBJ whole genome shotgun (WGS) entry which is preliminary data.</text>
</comment>
<dbReference type="Pfam" id="PF13559">
    <property type="entry name" value="DUF4129"/>
    <property type="match status" value="1"/>
</dbReference>
<dbReference type="InterPro" id="IPR025403">
    <property type="entry name" value="TgpA-like_C"/>
</dbReference>
<evidence type="ECO:0000259" key="2">
    <source>
        <dbReference type="Pfam" id="PF13559"/>
    </source>
</evidence>
<proteinExistence type="predicted"/>
<accession>V4GS41</accession>